<feature type="region of interest" description="Disordered" evidence="1">
    <location>
        <begin position="22"/>
        <end position="154"/>
    </location>
</feature>
<dbReference type="Proteomes" id="UP000271974">
    <property type="component" value="Unassembled WGS sequence"/>
</dbReference>
<sequence length="361" mass="38500">MSGLVKLSASGAVWDERSQWKDCSGQLGRVTSPVLRDAGHLKRYSNSGDNDDDNSDNGYNGKDDSDNGYIDRGNINNGYVDNRYSDSGNNDKGYSDNAYSGNRYSDSAETDNGYRGSNVPTLNTGRYTGSLDQRGFQAGVSDPGPPPKDAYAGEFSDNLYRPGVYREPEIATSVVGAEGDARELTSGEPSNVYTADNANGDVGDSNPNSLDLPGNLERPPPPDAYLERGVGQALDIARPAGESTSHSLSGTGGQSDSHSLSGTGGQSDSHMHSPQNQQLRNSEDNIGGFKNSYTDKSALQENDQAATQNPPDFTGISPTFNLSPTSLVIVPDENPLILQTMPDVEPKSFVSKGPQPFTRPR</sequence>
<comment type="caution">
    <text evidence="2">The sequence shown here is derived from an EMBL/GenBank/DDBJ whole genome shotgun (WGS) entry which is preliminary data.</text>
</comment>
<organism evidence="2 3">
    <name type="scientific">Elysia chlorotica</name>
    <name type="common">Eastern emerald elysia</name>
    <name type="synonym">Sea slug</name>
    <dbReference type="NCBI Taxonomy" id="188477"/>
    <lineage>
        <taxon>Eukaryota</taxon>
        <taxon>Metazoa</taxon>
        <taxon>Spiralia</taxon>
        <taxon>Lophotrochozoa</taxon>
        <taxon>Mollusca</taxon>
        <taxon>Gastropoda</taxon>
        <taxon>Heterobranchia</taxon>
        <taxon>Euthyneura</taxon>
        <taxon>Panpulmonata</taxon>
        <taxon>Sacoglossa</taxon>
        <taxon>Placobranchoidea</taxon>
        <taxon>Plakobranchidae</taxon>
        <taxon>Elysia</taxon>
    </lineage>
</organism>
<feature type="compositionally biased region" description="Polar residues" evidence="1">
    <location>
        <begin position="118"/>
        <end position="131"/>
    </location>
</feature>
<gene>
    <name evidence="2" type="ORF">EGW08_004364</name>
</gene>
<evidence type="ECO:0000313" key="3">
    <source>
        <dbReference type="Proteomes" id="UP000271974"/>
    </source>
</evidence>
<proteinExistence type="predicted"/>
<reference evidence="2 3" key="1">
    <citation type="submission" date="2019-01" db="EMBL/GenBank/DDBJ databases">
        <title>A draft genome assembly of the solar-powered sea slug Elysia chlorotica.</title>
        <authorList>
            <person name="Cai H."/>
            <person name="Li Q."/>
            <person name="Fang X."/>
            <person name="Li J."/>
            <person name="Curtis N.E."/>
            <person name="Altenburger A."/>
            <person name="Shibata T."/>
            <person name="Feng M."/>
            <person name="Maeda T."/>
            <person name="Schwartz J.A."/>
            <person name="Shigenobu S."/>
            <person name="Lundholm N."/>
            <person name="Nishiyama T."/>
            <person name="Yang H."/>
            <person name="Hasebe M."/>
            <person name="Li S."/>
            <person name="Pierce S.K."/>
            <person name="Wang J."/>
        </authorList>
    </citation>
    <scope>NUCLEOTIDE SEQUENCE [LARGE SCALE GENOMIC DNA]</scope>
    <source>
        <strain evidence="2">EC2010</strain>
        <tissue evidence="2">Whole organism of an adult</tissue>
    </source>
</reference>
<feature type="region of interest" description="Disordered" evidence="1">
    <location>
        <begin position="240"/>
        <end position="322"/>
    </location>
</feature>
<accession>A0A433U268</accession>
<name>A0A433U268_ELYCH</name>
<protein>
    <submittedName>
        <fullName evidence="2">Uncharacterized protein</fullName>
    </submittedName>
</protein>
<feature type="region of interest" description="Disordered" evidence="1">
    <location>
        <begin position="176"/>
        <end position="227"/>
    </location>
</feature>
<evidence type="ECO:0000256" key="1">
    <source>
        <dbReference type="SAM" id="MobiDB-lite"/>
    </source>
</evidence>
<feature type="compositionally biased region" description="Polar residues" evidence="1">
    <location>
        <begin position="187"/>
        <end position="197"/>
    </location>
</feature>
<dbReference type="AlphaFoldDB" id="A0A433U268"/>
<feature type="compositionally biased region" description="Polar residues" evidence="1">
    <location>
        <begin position="74"/>
        <end position="107"/>
    </location>
</feature>
<feature type="compositionally biased region" description="Polar residues" evidence="1">
    <location>
        <begin position="242"/>
        <end position="280"/>
    </location>
</feature>
<feature type="compositionally biased region" description="Polar residues" evidence="1">
    <location>
        <begin position="291"/>
        <end position="322"/>
    </location>
</feature>
<dbReference type="STRING" id="188477.A0A433U268"/>
<evidence type="ECO:0000313" key="2">
    <source>
        <dbReference type="EMBL" id="RUS87886.1"/>
    </source>
</evidence>
<dbReference type="EMBL" id="RQTK01000098">
    <property type="protein sequence ID" value="RUS87886.1"/>
    <property type="molecule type" value="Genomic_DNA"/>
</dbReference>
<keyword evidence="3" id="KW-1185">Reference proteome</keyword>